<feature type="compositionally biased region" description="Basic and acidic residues" evidence="2">
    <location>
        <begin position="98"/>
        <end position="112"/>
    </location>
</feature>
<protein>
    <recommendedName>
        <fullName evidence="3">Tantalus-like domain-containing protein</fullName>
    </recommendedName>
</protein>
<feature type="compositionally biased region" description="Basic and acidic residues" evidence="2">
    <location>
        <begin position="573"/>
        <end position="598"/>
    </location>
</feature>
<dbReference type="AlphaFoldDB" id="A0A8T3E7R1"/>
<comment type="caution">
    <text evidence="4">The sequence shown here is derived from an EMBL/GenBank/DDBJ whole genome shotgun (WGS) entry which is preliminary data.</text>
</comment>
<feature type="compositionally biased region" description="Polar residues" evidence="2">
    <location>
        <begin position="497"/>
        <end position="512"/>
    </location>
</feature>
<feature type="region of interest" description="Disordered" evidence="2">
    <location>
        <begin position="418"/>
        <end position="447"/>
    </location>
</feature>
<dbReference type="Pfam" id="PF15386">
    <property type="entry name" value="Tantalus"/>
    <property type="match status" value="1"/>
</dbReference>
<feature type="domain" description="Tantalus-like" evidence="3">
    <location>
        <begin position="1153"/>
        <end position="1210"/>
    </location>
</feature>
<keyword evidence="1" id="KW-0597">Phosphoprotein</keyword>
<dbReference type="InterPro" id="IPR026320">
    <property type="entry name" value="PRR14"/>
</dbReference>
<evidence type="ECO:0000259" key="3">
    <source>
        <dbReference type="Pfam" id="PF15386"/>
    </source>
</evidence>
<proteinExistence type="predicted"/>
<evidence type="ECO:0000256" key="2">
    <source>
        <dbReference type="SAM" id="MobiDB-lite"/>
    </source>
</evidence>
<dbReference type="EMBL" id="JAERUA010000001">
    <property type="protein sequence ID" value="KAI1905113.1"/>
    <property type="molecule type" value="Genomic_DNA"/>
</dbReference>
<evidence type="ECO:0000313" key="4">
    <source>
        <dbReference type="EMBL" id="KAI1905113.1"/>
    </source>
</evidence>
<gene>
    <name evidence="4" type="ORF">AGOR_G00012580</name>
</gene>
<feature type="region of interest" description="Disordered" evidence="2">
    <location>
        <begin position="551"/>
        <end position="688"/>
    </location>
</feature>
<feature type="region of interest" description="Disordered" evidence="2">
    <location>
        <begin position="470"/>
        <end position="512"/>
    </location>
</feature>
<keyword evidence="5" id="KW-1185">Reference proteome</keyword>
<feature type="region of interest" description="Disordered" evidence="2">
    <location>
        <begin position="53"/>
        <end position="112"/>
    </location>
</feature>
<evidence type="ECO:0000313" key="5">
    <source>
        <dbReference type="Proteomes" id="UP000829720"/>
    </source>
</evidence>
<feature type="compositionally biased region" description="Low complexity" evidence="2">
    <location>
        <begin position="472"/>
        <end position="484"/>
    </location>
</feature>
<name>A0A8T3E7R1_9TELE</name>
<feature type="region of interest" description="Disordered" evidence="2">
    <location>
        <begin position="1000"/>
        <end position="1086"/>
    </location>
</feature>
<feature type="compositionally biased region" description="Low complexity" evidence="2">
    <location>
        <begin position="1022"/>
        <end position="1046"/>
    </location>
</feature>
<dbReference type="PANTHER" id="PTHR14522:SF2">
    <property type="entry name" value="PROLINE-RICH PROTEIN 14"/>
    <property type="match status" value="1"/>
</dbReference>
<dbReference type="PANTHER" id="PTHR14522">
    <property type="entry name" value="EMO2-RELATED"/>
    <property type="match status" value="1"/>
</dbReference>
<organism evidence="4 5">
    <name type="scientific">Albula goreensis</name>
    <dbReference type="NCBI Taxonomy" id="1534307"/>
    <lineage>
        <taxon>Eukaryota</taxon>
        <taxon>Metazoa</taxon>
        <taxon>Chordata</taxon>
        <taxon>Craniata</taxon>
        <taxon>Vertebrata</taxon>
        <taxon>Euteleostomi</taxon>
        <taxon>Actinopterygii</taxon>
        <taxon>Neopterygii</taxon>
        <taxon>Teleostei</taxon>
        <taxon>Albuliformes</taxon>
        <taxon>Albulidae</taxon>
        <taxon>Albula</taxon>
    </lineage>
</organism>
<evidence type="ECO:0000256" key="1">
    <source>
        <dbReference type="ARBA" id="ARBA00022553"/>
    </source>
</evidence>
<accession>A0A8T3E7R1</accession>
<dbReference type="Proteomes" id="UP000829720">
    <property type="component" value="Unassembled WGS sequence"/>
</dbReference>
<reference evidence="4" key="1">
    <citation type="submission" date="2021-01" db="EMBL/GenBank/DDBJ databases">
        <authorList>
            <person name="Zahm M."/>
            <person name="Roques C."/>
            <person name="Cabau C."/>
            <person name="Klopp C."/>
            <person name="Donnadieu C."/>
            <person name="Jouanno E."/>
            <person name="Lampietro C."/>
            <person name="Louis A."/>
            <person name="Herpin A."/>
            <person name="Echchiki A."/>
            <person name="Berthelot C."/>
            <person name="Parey E."/>
            <person name="Roest-Crollius H."/>
            <person name="Braasch I."/>
            <person name="Postlethwait J."/>
            <person name="Bobe J."/>
            <person name="Montfort J."/>
            <person name="Bouchez O."/>
            <person name="Begum T."/>
            <person name="Mejri S."/>
            <person name="Adams A."/>
            <person name="Chen W.-J."/>
            <person name="Guiguen Y."/>
        </authorList>
    </citation>
    <scope>NUCLEOTIDE SEQUENCE</scope>
    <source>
        <tissue evidence="4">Blood</tissue>
    </source>
</reference>
<feature type="region of interest" description="Disordered" evidence="2">
    <location>
        <begin position="349"/>
        <end position="382"/>
    </location>
</feature>
<dbReference type="OrthoDB" id="6163216at2759"/>
<dbReference type="InterPro" id="IPR028149">
    <property type="entry name" value="Tantalus-like"/>
</dbReference>
<sequence length="1274" mass="138439">MTGRSAYHIWKLWRFEARDELIPRGRVKEDRVHHIGHEVEPNVRMLSTVPADLRGGQQMPLPASSPCPLPLLYQERVPRGSPPCRDQKRAGGGQQGEEPSKRAGGEGLSEADHRKAIRDPLATMHKECSWELGPDSDHMCHTTGPTDCGGPRGQVDRETLAPQVLAPNSHGARSKTQVNVDKEGSMFRSLSWDPNMAHSPAPPTALTGEQLGTLERFLSAHQAEMKRLLAETLGTLCQRVEAVERRMEQLCEQGAAHSSGLTILSGQLEQLRRNQSTELHPSPTHCKGAGIWEGKEQLPTAKLSSLRPHPCGNKVAVETGVDEESIRVCRWQMSAPCPSGHSTVQQSTAATAQVSNRGAGGTAARCPMAHPRKSPPTGVSQGCLPGNYSPVSDFEDLEVELGVEGRDALGWLLNSEMESTDRDDPVGTPPVPPQAQPWGGPDGKVTAARPLTDRLHFSTDLQVPSDVTAKASSLSPVSLPLSPVAQTRTPRKESPSDKFQGQASSKRLSLSPHSVKAKDIALWEGRPEHLRQVTYTLPPGLGGVCQSLDMRPSDPQRALKAPSCPAQAIGITREPHFARDRKNQKKSERMEAKWRENRLTVSLSSSEEEEDIGAKKKKRKKKATGSGKQVSSLGPGSGVTDSSSPGQPCGSGGFQLFKSQSEASSRFVDNCQRQSEGPGPNWRGQERQAGDTLGRRTVGLARQGGQPYPSPGSYTQLKPLDLEALSPPLAPLQESTSSPPIVSTSVDIRTASRGAECQLMPFHSSSPPLCWTSAVSPPLFKQGIPKNGCSKPVHAHPCQGKSLLLQLSETAGRMSPLSVTPSTTSPPPADQTARCKLGGFSCSLSSKLQQHWGKPFPSQMCLSPKAGRLASAPSESDDKPTQQWQPLVMMSNPLPSLELDLPAPTSRDTPLHQLLVSKSALPPSLSRLFHATAPPIPFPLAILSQGGFSKAGLQTVLTLSSPAIFRLLTRHRCRLPLPKLASSTLHCFLGGILTARDTYPPLPPLTDHTAPPGLDNDHSYARQSSQESTNRTSSTTSTPSRTLSSVPPRPASRRISKARLTSDRSRLQPILDPPQHRHTPSPKSLRLDCIPSEPAPNFALTSANVKYPGLHGRGAAREGGLYDKAVGPQPGQRSKRVSQIRIRKTVPKPDNNLTPMGLPKPKRLKKKEFSLEEIYTNKNYRSPTPNRSLETIFEEPKEKNGALVCIGQQKRKRVLDFPDFTLPRKRRARASLGVLRGPRGRGRRGRPDDADLDIMLIERLSELEDFFTRQGLDD</sequence>